<evidence type="ECO:0000256" key="2">
    <source>
        <dbReference type="ARBA" id="ARBA00004236"/>
    </source>
</evidence>
<accession>A0A3D9L887</accession>
<dbReference type="Pfam" id="PF00905">
    <property type="entry name" value="Transpeptidase"/>
    <property type="match status" value="1"/>
</dbReference>
<feature type="domain" description="Penicillin-binding protein transpeptidase" evidence="16">
    <location>
        <begin position="251"/>
        <end position="569"/>
    </location>
</feature>
<evidence type="ECO:0000256" key="6">
    <source>
        <dbReference type="ARBA" id="ARBA00022670"/>
    </source>
</evidence>
<dbReference type="OrthoDB" id="9766847at2"/>
<evidence type="ECO:0000313" key="19">
    <source>
        <dbReference type="Proteomes" id="UP000256779"/>
    </source>
</evidence>
<keyword evidence="6" id="KW-0645">Protease</keyword>
<keyword evidence="19" id="KW-1185">Reference proteome</keyword>
<keyword evidence="8" id="KW-0378">Hydrolase</keyword>
<evidence type="ECO:0000256" key="14">
    <source>
        <dbReference type="SAM" id="Coils"/>
    </source>
</evidence>
<protein>
    <submittedName>
        <fullName evidence="18">Penicillin-binding protein 2</fullName>
    </submittedName>
</protein>
<dbReference type="InterPro" id="IPR005311">
    <property type="entry name" value="PBP_dimer"/>
</dbReference>
<evidence type="ECO:0000256" key="15">
    <source>
        <dbReference type="SAM" id="Phobius"/>
    </source>
</evidence>
<feature type="coiled-coil region" evidence="14">
    <location>
        <begin position="80"/>
        <end position="107"/>
    </location>
</feature>
<evidence type="ECO:0000256" key="11">
    <source>
        <dbReference type="ARBA" id="ARBA00022989"/>
    </source>
</evidence>
<dbReference type="InterPro" id="IPR001460">
    <property type="entry name" value="PCN-bd_Tpept"/>
</dbReference>
<evidence type="ECO:0000256" key="5">
    <source>
        <dbReference type="ARBA" id="ARBA00022645"/>
    </source>
</evidence>
<evidence type="ECO:0000256" key="7">
    <source>
        <dbReference type="ARBA" id="ARBA00022692"/>
    </source>
</evidence>
<dbReference type="RefSeq" id="WP_115866974.1">
    <property type="nucleotide sequence ID" value="NZ_QREG01000003.1"/>
</dbReference>
<dbReference type="GO" id="GO:0005886">
    <property type="term" value="C:plasma membrane"/>
    <property type="evidence" value="ECO:0007669"/>
    <property type="project" value="UniProtKB-SubCell"/>
</dbReference>
<dbReference type="GO" id="GO:0008658">
    <property type="term" value="F:penicillin binding"/>
    <property type="evidence" value="ECO:0007669"/>
    <property type="project" value="InterPro"/>
</dbReference>
<feature type="domain" description="Penicillin-binding protein dimerisation" evidence="17">
    <location>
        <begin position="48"/>
        <end position="211"/>
    </location>
</feature>
<name>A0A3D9L887_MARFU</name>
<dbReference type="PANTHER" id="PTHR30627:SF2">
    <property type="entry name" value="PEPTIDOGLYCAN D,D-TRANSPEPTIDASE MRDA"/>
    <property type="match status" value="1"/>
</dbReference>
<evidence type="ECO:0000259" key="16">
    <source>
        <dbReference type="Pfam" id="PF00905"/>
    </source>
</evidence>
<dbReference type="Gene3D" id="3.30.1390.30">
    <property type="entry name" value="Penicillin-binding protein 2a, domain 3"/>
    <property type="match status" value="1"/>
</dbReference>
<dbReference type="GO" id="GO:0009002">
    <property type="term" value="F:serine-type D-Ala-D-Ala carboxypeptidase activity"/>
    <property type="evidence" value="ECO:0007669"/>
    <property type="project" value="InterPro"/>
</dbReference>
<gene>
    <name evidence="18" type="ORF">C7460_103212</name>
</gene>
<sequence length="614" mass="69476">MINRSFIIQIVIVLVGLIFSIRLFSIQVVNDEYKLAAENNIVQKIVDYPYRGLVYDRDGELLVYNTPVYDLMIVPKEADLADSSELIQLLEIEHAEFEARYNKARRYSGILASKFMEQIPNDMFARIQDKLISFEGFYVLPRTVRGYTHNILANTMGYVGEINRRQLNRDTSGYYRSGDYIGITGVEKEYEEKLRGKRGMRFEIVNVQGVVKGKFHDGEYDTASVPGQNIQLTIDTELQRYAEKLMEGKVGSLVAIEPSTGEILAIVSAPTYDPHLLRGRDAGKNFTEIYQDSLKPLFNRPLQAMYPPGSMFKTVQSLIAMQEQAVYPKERIYCEGDLIGDLAPVGSYDVIKAITYSSNNYFYKVFKRVIEQGAHESRYIDSRIGLEKWNEYIDRFGLGRRLGVDIPNEKSGYVPDIQFYDRVYGTNRWAFSNIYSLSIGQGELLVTPLQMANLGAILANKGHYITPHIVKSVAGEPALENTVNELNIDPEYFDVVIDGMQKVIEEGSGRRAFIRDLAICGKTSTVQNPHGMDHSGFMGFAPKEDPKIAIAVYVENAGWGGRAAGSTASLVIEKYVKGEITRPWVEDFVLKGDFLDARQKKELEEMKKARQQSL</sequence>
<dbReference type="Gene3D" id="3.40.710.10">
    <property type="entry name" value="DD-peptidase/beta-lactamase superfamily"/>
    <property type="match status" value="1"/>
</dbReference>
<dbReference type="InterPro" id="IPR050515">
    <property type="entry name" value="Beta-lactam/transpept"/>
</dbReference>
<dbReference type="NCBIfam" id="TIGR03423">
    <property type="entry name" value="pbp2_mrdA"/>
    <property type="match status" value="1"/>
</dbReference>
<keyword evidence="3" id="KW-1003">Cell membrane</keyword>
<evidence type="ECO:0000256" key="4">
    <source>
        <dbReference type="ARBA" id="ARBA00022519"/>
    </source>
</evidence>
<evidence type="ECO:0000256" key="8">
    <source>
        <dbReference type="ARBA" id="ARBA00022801"/>
    </source>
</evidence>
<proteinExistence type="predicted"/>
<evidence type="ECO:0000256" key="10">
    <source>
        <dbReference type="ARBA" id="ARBA00022984"/>
    </source>
</evidence>
<dbReference type="SUPFAM" id="SSF56519">
    <property type="entry name" value="Penicillin binding protein dimerisation domain"/>
    <property type="match status" value="1"/>
</dbReference>
<dbReference type="AlphaFoldDB" id="A0A3D9L887"/>
<evidence type="ECO:0000313" key="18">
    <source>
        <dbReference type="EMBL" id="REE01695.1"/>
    </source>
</evidence>
<dbReference type="GO" id="GO:0006508">
    <property type="term" value="P:proteolysis"/>
    <property type="evidence" value="ECO:0007669"/>
    <property type="project" value="UniProtKB-KW"/>
</dbReference>
<keyword evidence="10" id="KW-0573">Peptidoglycan synthesis</keyword>
<keyword evidence="7 15" id="KW-0812">Transmembrane</keyword>
<evidence type="ECO:0000256" key="13">
    <source>
        <dbReference type="ARBA" id="ARBA00023316"/>
    </source>
</evidence>
<keyword evidence="5" id="KW-0121">Carboxypeptidase</keyword>
<dbReference type="GO" id="GO:0009252">
    <property type="term" value="P:peptidoglycan biosynthetic process"/>
    <property type="evidence" value="ECO:0007669"/>
    <property type="project" value="UniProtKB-KW"/>
</dbReference>
<dbReference type="InterPro" id="IPR017790">
    <property type="entry name" value="Penicillin-binding_protein_2"/>
</dbReference>
<keyword evidence="11 15" id="KW-1133">Transmembrane helix</keyword>
<keyword evidence="14" id="KW-0175">Coiled coil</keyword>
<evidence type="ECO:0000256" key="3">
    <source>
        <dbReference type="ARBA" id="ARBA00022475"/>
    </source>
</evidence>
<evidence type="ECO:0000256" key="12">
    <source>
        <dbReference type="ARBA" id="ARBA00023136"/>
    </source>
</evidence>
<dbReference type="Pfam" id="PF03717">
    <property type="entry name" value="PBP_dimer"/>
    <property type="match status" value="1"/>
</dbReference>
<dbReference type="EMBL" id="QREG01000003">
    <property type="protein sequence ID" value="REE01695.1"/>
    <property type="molecule type" value="Genomic_DNA"/>
</dbReference>
<dbReference type="Proteomes" id="UP000256779">
    <property type="component" value="Unassembled WGS sequence"/>
</dbReference>
<keyword evidence="13" id="KW-0961">Cell wall biogenesis/degradation</keyword>
<reference evidence="18 19" key="1">
    <citation type="submission" date="2018-07" db="EMBL/GenBank/DDBJ databases">
        <title>Genomic Encyclopedia of Type Strains, Phase IV (KMG-IV): sequencing the most valuable type-strain genomes for metagenomic binning, comparative biology and taxonomic classification.</title>
        <authorList>
            <person name="Goeker M."/>
        </authorList>
    </citation>
    <scope>NUCLEOTIDE SEQUENCE [LARGE SCALE GENOMIC DNA]</scope>
    <source>
        <strain evidence="18 19">DSM 4134</strain>
    </source>
</reference>
<keyword evidence="12 15" id="KW-0472">Membrane</keyword>
<dbReference type="InterPro" id="IPR036138">
    <property type="entry name" value="PBP_dimer_sf"/>
</dbReference>
<dbReference type="InterPro" id="IPR012338">
    <property type="entry name" value="Beta-lactam/transpept-like"/>
</dbReference>
<evidence type="ECO:0000259" key="17">
    <source>
        <dbReference type="Pfam" id="PF03717"/>
    </source>
</evidence>
<dbReference type="GO" id="GO:0008360">
    <property type="term" value="P:regulation of cell shape"/>
    <property type="evidence" value="ECO:0007669"/>
    <property type="project" value="UniProtKB-KW"/>
</dbReference>
<feature type="transmembrane region" description="Helical" evidence="15">
    <location>
        <begin position="6"/>
        <end position="24"/>
    </location>
</feature>
<comment type="subcellular location">
    <subcellularLocation>
        <location evidence="2">Cell membrane</location>
    </subcellularLocation>
    <subcellularLocation>
        <location evidence="1">Membrane</location>
        <topology evidence="1">Single-pass membrane protein</topology>
    </subcellularLocation>
</comment>
<dbReference type="Gene3D" id="3.90.1310.10">
    <property type="entry name" value="Penicillin-binding protein 2a (Domain 2)"/>
    <property type="match status" value="1"/>
</dbReference>
<evidence type="ECO:0000256" key="9">
    <source>
        <dbReference type="ARBA" id="ARBA00022960"/>
    </source>
</evidence>
<dbReference type="PANTHER" id="PTHR30627">
    <property type="entry name" value="PEPTIDOGLYCAN D,D-TRANSPEPTIDASE"/>
    <property type="match status" value="1"/>
</dbReference>
<organism evidence="18 19">
    <name type="scientific">Marinoscillum furvescens DSM 4134</name>
    <dbReference type="NCBI Taxonomy" id="1122208"/>
    <lineage>
        <taxon>Bacteria</taxon>
        <taxon>Pseudomonadati</taxon>
        <taxon>Bacteroidota</taxon>
        <taxon>Cytophagia</taxon>
        <taxon>Cytophagales</taxon>
        <taxon>Reichenbachiellaceae</taxon>
        <taxon>Marinoscillum</taxon>
    </lineage>
</organism>
<keyword evidence="9" id="KW-0133">Cell shape</keyword>
<evidence type="ECO:0000256" key="1">
    <source>
        <dbReference type="ARBA" id="ARBA00004167"/>
    </source>
</evidence>
<dbReference type="SUPFAM" id="SSF56601">
    <property type="entry name" value="beta-lactamase/transpeptidase-like"/>
    <property type="match status" value="1"/>
</dbReference>
<keyword evidence="4" id="KW-0997">Cell inner membrane</keyword>
<dbReference type="GO" id="GO:0071972">
    <property type="term" value="F:peptidoglycan L,D-transpeptidase activity"/>
    <property type="evidence" value="ECO:0007669"/>
    <property type="project" value="TreeGrafter"/>
</dbReference>
<dbReference type="GO" id="GO:0071555">
    <property type="term" value="P:cell wall organization"/>
    <property type="evidence" value="ECO:0007669"/>
    <property type="project" value="UniProtKB-KW"/>
</dbReference>
<comment type="caution">
    <text evidence="18">The sequence shown here is derived from an EMBL/GenBank/DDBJ whole genome shotgun (WGS) entry which is preliminary data.</text>
</comment>